<proteinExistence type="predicted"/>
<evidence type="ECO:0000313" key="2">
    <source>
        <dbReference type="EMBL" id="OMJ10378.1"/>
    </source>
</evidence>
<protein>
    <submittedName>
        <fullName evidence="2">Uncharacterized protein</fullName>
    </submittedName>
</protein>
<reference evidence="3" key="1">
    <citation type="submission" date="2017-01" db="EMBL/GenBank/DDBJ databases">
        <authorList>
            <person name="Wang Y."/>
            <person name="White M."/>
            <person name="Kvist S."/>
            <person name="Moncalvo J.-M."/>
        </authorList>
    </citation>
    <scope>NUCLEOTIDE SEQUENCE [LARGE SCALE GENOMIC DNA]</scope>
    <source>
        <strain evidence="3">ID-206-W2</strain>
    </source>
</reference>
<gene>
    <name evidence="2" type="ORF">AYI69_g10265</name>
</gene>
<dbReference type="EMBL" id="LSSM01006639">
    <property type="protein sequence ID" value="OMJ10378.1"/>
    <property type="molecule type" value="Genomic_DNA"/>
</dbReference>
<comment type="caution">
    <text evidence="2">The sequence shown here is derived from an EMBL/GenBank/DDBJ whole genome shotgun (WGS) entry which is preliminary data.</text>
</comment>
<feature type="compositionally biased region" description="Polar residues" evidence="1">
    <location>
        <begin position="9"/>
        <end position="22"/>
    </location>
</feature>
<dbReference type="Proteomes" id="UP000187429">
    <property type="component" value="Unassembled WGS sequence"/>
</dbReference>
<dbReference type="AlphaFoldDB" id="A0A1R1X6X7"/>
<feature type="region of interest" description="Disordered" evidence="1">
    <location>
        <begin position="1"/>
        <end position="22"/>
    </location>
</feature>
<sequence length="22" mass="2433">MKASIEGMQESQSQLSDKSQYG</sequence>
<name>A0A1R1X6X7_9FUNG</name>
<organism evidence="2 3">
    <name type="scientific">Smittium culicis</name>
    <dbReference type="NCBI Taxonomy" id="133412"/>
    <lineage>
        <taxon>Eukaryota</taxon>
        <taxon>Fungi</taxon>
        <taxon>Fungi incertae sedis</taxon>
        <taxon>Zoopagomycota</taxon>
        <taxon>Kickxellomycotina</taxon>
        <taxon>Harpellomycetes</taxon>
        <taxon>Harpellales</taxon>
        <taxon>Legeriomycetaceae</taxon>
        <taxon>Smittium</taxon>
    </lineage>
</organism>
<feature type="non-terminal residue" evidence="2">
    <location>
        <position position="22"/>
    </location>
</feature>
<keyword evidence="3" id="KW-1185">Reference proteome</keyword>
<evidence type="ECO:0000256" key="1">
    <source>
        <dbReference type="SAM" id="MobiDB-lite"/>
    </source>
</evidence>
<evidence type="ECO:0000313" key="3">
    <source>
        <dbReference type="Proteomes" id="UP000187429"/>
    </source>
</evidence>
<accession>A0A1R1X6X7</accession>